<evidence type="ECO:0000256" key="4">
    <source>
        <dbReference type="ARBA" id="ARBA00023136"/>
    </source>
</evidence>
<keyword evidence="3 5" id="KW-1133">Transmembrane helix</keyword>
<comment type="caution">
    <text evidence="6">The sequence shown here is derived from an EMBL/GenBank/DDBJ whole genome shotgun (WGS) entry which is preliminary data.</text>
</comment>
<feature type="transmembrane region" description="Helical" evidence="5">
    <location>
        <begin position="89"/>
        <end position="112"/>
    </location>
</feature>
<feature type="transmembrane region" description="Helical" evidence="5">
    <location>
        <begin position="29"/>
        <end position="48"/>
    </location>
</feature>
<keyword evidence="7" id="KW-1185">Reference proteome</keyword>
<dbReference type="EMBL" id="JAGSSW010000006">
    <property type="protein sequence ID" value="MBR8464170.1"/>
    <property type="molecule type" value="Genomic_DNA"/>
</dbReference>
<keyword evidence="4 5" id="KW-0472">Membrane</keyword>
<evidence type="ECO:0000256" key="5">
    <source>
        <dbReference type="SAM" id="Phobius"/>
    </source>
</evidence>
<feature type="transmembrane region" description="Helical" evidence="5">
    <location>
        <begin position="60"/>
        <end position="83"/>
    </location>
</feature>
<dbReference type="Gene3D" id="1.20.1530.20">
    <property type="match status" value="1"/>
</dbReference>
<feature type="transmembrane region" description="Helical" evidence="5">
    <location>
        <begin position="185"/>
        <end position="206"/>
    </location>
</feature>
<organism evidence="6 7">
    <name type="scientific">Campylobacter anatolicus</name>
    <dbReference type="NCBI Taxonomy" id="2829105"/>
    <lineage>
        <taxon>Bacteria</taxon>
        <taxon>Pseudomonadati</taxon>
        <taxon>Campylobacterota</taxon>
        <taxon>Epsilonproteobacteria</taxon>
        <taxon>Campylobacterales</taxon>
        <taxon>Campylobacteraceae</taxon>
        <taxon>Campylobacter</taxon>
    </lineage>
</organism>
<protein>
    <submittedName>
        <fullName evidence="6">Bile acid:sodium symporter family protein</fullName>
    </submittedName>
</protein>
<name>A0ABS5HIS6_9BACT</name>
<evidence type="ECO:0000256" key="3">
    <source>
        <dbReference type="ARBA" id="ARBA00022989"/>
    </source>
</evidence>
<evidence type="ECO:0000256" key="1">
    <source>
        <dbReference type="ARBA" id="ARBA00004141"/>
    </source>
</evidence>
<dbReference type="RefSeq" id="WP_212139863.1">
    <property type="nucleotide sequence ID" value="NZ_JAGSSW010000006.1"/>
</dbReference>
<evidence type="ECO:0000313" key="7">
    <source>
        <dbReference type="Proteomes" id="UP000682951"/>
    </source>
</evidence>
<dbReference type="PANTHER" id="PTHR10361:SF28">
    <property type="entry name" value="P3 PROTEIN-RELATED"/>
    <property type="match status" value="1"/>
</dbReference>
<accession>A0ABS5HIS6</accession>
<evidence type="ECO:0000313" key="6">
    <source>
        <dbReference type="EMBL" id="MBR8464170.1"/>
    </source>
</evidence>
<dbReference type="Pfam" id="PF01758">
    <property type="entry name" value="SBF"/>
    <property type="match status" value="1"/>
</dbReference>
<dbReference type="Proteomes" id="UP000682951">
    <property type="component" value="Unassembled WGS sequence"/>
</dbReference>
<gene>
    <name evidence="6" type="ORF">KDD93_06275</name>
</gene>
<sequence length="307" mass="33113">MKTLIFPITAIILSFVAYFMPDIFIPFKGYIIPLLIIIMLGMGMTLTLNDFKGVFDKKYALLLGISLQFIIMPLAALGISIAFDLGKDLVVGMMLVGTSAGGTASNVITYLARGNLALSVSMTLCSTLLSIVLMPFLTWLYIGQKVPVPAIDMLIELIKITLIPLSLGIAINTYAHKFVTKIQPLLPTISISSIVFIIAIVVSVNHLNIQKVGYLVIIAVILHNSTGLLLGYLGAKLFGFDDKIARTIAIEVGMQNSGLSVALAIKYFGGLSALPGAMFSIWHNVSGALLAGYWASKDEKEDEVKEP</sequence>
<feature type="transmembrane region" description="Helical" evidence="5">
    <location>
        <begin position="154"/>
        <end position="173"/>
    </location>
</feature>
<proteinExistence type="predicted"/>
<evidence type="ECO:0000256" key="2">
    <source>
        <dbReference type="ARBA" id="ARBA00022692"/>
    </source>
</evidence>
<dbReference type="InterPro" id="IPR002657">
    <property type="entry name" value="BilAc:Na_symport/Acr3"/>
</dbReference>
<reference evidence="6 7" key="1">
    <citation type="submission" date="2021-04" db="EMBL/GenBank/DDBJ databases">
        <title>Molecular and phenotypic characterization and identification of bacterial isolates recovered from the Anatolian ground squirrels (Spermophilus xanthoprymnus) and which have the potential to form a new species in the Campylobacter genus.</title>
        <authorList>
            <person name="Aydin F."/>
            <person name="Abay S."/>
            <person name="Kayman T."/>
            <person name="Karakaya E."/>
            <person name="Mustak H.K."/>
            <person name="Mustak I.B."/>
            <person name="Bilgin N."/>
            <person name="Duzler A."/>
            <person name="Sahin O."/>
            <person name="Guran O."/>
            <person name="Saticioglu I.B."/>
        </authorList>
    </citation>
    <scope>NUCLEOTIDE SEQUENCE [LARGE SCALE GENOMIC DNA]</scope>
    <source>
        <strain evidence="7">faydin-G24</strain>
    </source>
</reference>
<feature type="transmembrane region" description="Helical" evidence="5">
    <location>
        <begin position="212"/>
        <end position="233"/>
    </location>
</feature>
<keyword evidence="2 5" id="KW-0812">Transmembrane</keyword>
<comment type="subcellular location">
    <subcellularLocation>
        <location evidence="1">Membrane</location>
        <topology evidence="1">Multi-pass membrane protein</topology>
    </subcellularLocation>
</comment>
<dbReference type="InterPro" id="IPR004710">
    <property type="entry name" value="Bilac:Na_transpt"/>
</dbReference>
<dbReference type="PANTHER" id="PTHR10361">
    <property type="entry name" value="SODIUM-BILE ACID COTRANSPORTER"/>
    <property type="match status" value="1"/>
</dbReference>
<dbReference type="InterPro" id="IPR038770">
    <property type="entry name" value="Na+/solute_symporter_sf"/>
</dbReference>
<feature type="transmembrane region" description="Helical" evidence="5">
    <location>
        <begin position="124"/>
        <end position="142"/>
    </location>
</feature>